<keyword evidence="2" id="KW-0812">Transmembrane</keyword>
<keyword evidence="3" id="KW-0732">Signal</keyword>
<feature type="signal peptide" evidence="3">
    <location>
        <begin position="1"/>
        <end position="26"/>
    </location>
</feature>
<reference evidence="4" key="2">
    <citation type="submission" date="2017-12" db="EMBL/GenBank/DDBJ databases">
        <title>WGS assembly of Marchantia polymorpha.</title>
        <authorList>
            <person name="Bowman J.L."/>
            <person name="Kohchi T."/>
            <person name="Yamato K.T."/>
            <person name="Jenkins J."/>
            <person name="Shu S."/>
            <person name="Ishizaki K."/>
            <person name="Yamaoka S."/>
            <person name="Nishihama R."/>
            <person name="Nakamura Y."/>
            <person name="Berger F."/>
            <person name="Adam C."/>
            <person name="Aki S.S."/>
            <person name="Althoff F."/>
            <person name="Araki T."/>
            <person name="Arteaga-Vazquez M.A."/>
            <person name="Balasubrmanian S."/>
            <person name="Bauer D."/>
            <person name="Boehm C.R."/>
            <person name="Briginshaw L."/>
            <person name="Caballero-Perez J."/>
            <person name="Catarino B."/>
            <person name="Chen F."/>
            <person name="Chiyoda S."/>
            <person name="Chovatia M."/>
            <person name="Davies K.M."/>
            <person name="Delmans M."/>
            <person name="Demura T."/>
            <person name="Dierschke T."/>
            <person name="Dolan L."/>
            <person name="Dorantes-Acosta A.E."/>
            <person name="Eklund D.M."/>
            <person name="Florent S.N."/>
            <person name="Flores-Sandoval E."/>
            <person name="Fujiyama A."/>
            <person name="Fukuzawa H."/>
            <person name="Galik B."/>
            <person name="Grimanelli D."/>
            <person name="Grimwood J."/>
            <person name="Grossniklaus U."/>
            <person name="Hamada T."/>
            <person name="Haseloff J."/>
            <person name="Hetherington A.J."/>
            <person name="Higo A."/>
            <person name="Hirakawa Y."/>
            <person name="Hundley H.N."/>
            <person name="Ikeda Y."/>
            <person name="Inoue K."/>
            <person name="Inoue S."/>
            <person name="Ishida S."/>
            <person name="Jia Q."/>
            <person name="Kakita M."/>
            <person name="Kanazawa T."/>
            <person name="Kawai Y."/>
            <person name="Kawashima T."/>
            <person name="Kennedy M."/>
            <person name="Kinose K."/>
            <person name="Kinoshita T."/>
            <person name="Kohara Y."/>
            <person name="Koide E."/>
            <person name="Komatsu K."/>
            <person name="Kopischke S."/>
            <person name="Kubo M."/>
            <person name="Kyozuka J."/>
            <person name="Lagercrantz U."/>
            <person name="Lin S.S."/>
            <person name="Lindquist E."/>
            <person name="Lipzen A.M."/>
            <person name="Lu C."/>
            <person name="Luna E.D."/>
            <person name="Martienssen R.A."/>
            <person name="Minamino N."/>
            <person name="Mizutani M."/>
            <person name="Mizutani M."/>
            <person name="Mochizuki N."/>
            <person name="Monte I."/>
            <person name="Mosher R."/>
            <person name="Nagasaki H."/>
            <person name="Nakagami H."/>
            <person name="Naramoto S."/>
            <person name="Nishitani K."/>
            <person name="Ohtani M."/>
            <person name="Okamoto T."/>
            <person name="Okumura M."/>
            <person name="Phillips J."/>
            <person name="Pollak B."/>
            <person name="Reinders A."/>
            <person name="Roevekamp M."/>
            <person name="Sano R."/>
            <person name="Sawa S."/>
            <person name="Schmid M.W."/>
            <person name="Shirakawa M."/>
            <person name="Solano R."/>
            <person name="Spunde A."/>
            <person name="Suetsugu N."/>
            <person name="Sugano S."/>
            <person name="Sugiyama A."/>
            <person name="Sun R."/>
            <person name="Suzuki Y."/>
            <person name="Takenaka M."/>
            <person name="Takezawa D."/>
            <person name="Tomogane H."/>
            <person name="Tsuzuki M."/>
            <person name="Ueda T."/>
            <person name="Umeda M."/>
            <person name="Ward J.M."/>
            <person name="Watanabe Y."/>
            <person name="Yazaki K."/>
            <person name="Yokoyama R."/>
            <person name="Yoshitake Y."/>
            <person name="Yotsui I."/>
            <person name="Zachgo S."/>
            <person name="Schmutz J."/>
        </authorList>
    </citation>
    <scope>NUCLEOTIDE SEQUENCE [LARGE SCALE GENOMIC DNA]</scope>
    <source>
        <strain evidence="4">Tak-1</strain>
    </source>
</reference>
<evidence type="ECO:0000256" key="2">
    <source>
        <dbReference type="SAM" id="Phobius"/>
    </source>
</evidence>
<dbReference type="Proteomes" id="UP000244005">
    <property type="component" value="Unassembled WGS sequence"/>
</dbReference>
<feature type="transmembrane region" description="Helical" evidence="2">
    <location>
        <begin position="104"/>
        <end position="122"/>
    </location>
</feature>
<feature type="region of interest" description="Disordered" evidence="1">
    <location>
        <begin position="46"/>
        <end position="96"/>
    </location>
</feature>
<dbReference type="AlphaFoldDB" id="A0A2R6WHW3"/>
<keyword evidence="2" id="KW-1133">Transmembrane helix</keyword>
<evidence type="ECO:0008006" key="6">
    <source>
        <dbReference type="Google" id="ProtNLM"/>
    </source>
</evidence>
<dbReference type="Gramene" id="Mp3g21470.1">
    <property type="protein sequence ID" value="Mp3g21470.1.cds"/>
    <property type="gene ID" value="Mp3g21470"/>
</dbReference>
<dbReference type="Gramene" id="Mp3g21470.2">
    <property type="protein sequence ID" value="Mp3g21470.2.cds"/>
    <property type="gene ID" value="Mp3g21470"/>
</dbReference>
<dbReference type="EMBL" id="KZ772761">
    <property type="protein sequence ID" value="PTQ33446.1"/>
    <property type="molecule type" value="Genomic_DNA"/>
</dbReference>
<evidence type="ECO:0000256" key="3">
    <source>
        <dbReference type="SAM" id="SignalP"/>
    </source>
</evidence>
<gene>
    <name evidence="4" type="ORF">MARPO_0089s0069</name>
</gene>
<name>A0A2R6WHW3_MARPO</name>
<feature type="chain" id="PRO_5041867908" description="Arabinogalactan protein" evidence="3">
    <location>
        <begin position="27"/>
        <end position="123"/>
    </location>
</feature>
<protein>
    <recommendedName>
        <fullName evidence="6">Arabinogalactan protein</fullName>
    </recommendedName>
</protein>
<evidence type="ECO:0000313" key="5">
    <source>
        <dbReference type="Proteomes" id="UP000244005"/>
    </source>
</evidence>
<proteinExistence type="predicted"/>
<keyword evidence="5" id="KW-1185">Reference proteome</keyword>
<organism evidence="4 5">
    <name type="scientific">Marchantia polymorpha</name>
    <name type="common">Common liverwort</name>
    <name type="synonym">Marchantia aquatica</name>
    <dbReference type="NCBI Taxonomy" id="3197"/>
    <lineage>
        <taxon>Eukaryota</taxon>
        <taxon>Viridiplantae</taxon>
        <taxon>Streptophyta</taxon>
        <taxon>Embryophyta</taxon>
        <taxon>Marchantiophyta</taxon>
        <taxon>Marchantiopsida</taxon>
        <taxon>Marchantiidae</taxon>
        <taxon>Marchantiales</taxon>
        <taxon>Marchantiaceae</taxon>
        <taxon>Marchantia</taxon>
    </lineage>
</organism>
<dbReference type="EMBL" id="KZ772761">
    <property type="protein sequence ID" value="PTQ33447.1"/>
    <property type="molecule type" value="Genomic_DNA"/>
</dbReference>
<keyword evidence="2" id="KW-0472">Membrane</keyword>
<accession>A0A2R6WHW3</accession>
<reference evidence="5" key="1">
    <citation type="journal article" date="2017" name="Cell">
        <title>Insights into land plant evolution garnered from the Marchantia polymorpha genome.</title>
        <authorList>
            <person name="Bowman J.L."/>
            <person name="Kohchi T."/>
            <person name="Yamato K.T."/>
            <person name="Jenkins J."/>
            <person name="Shu S."/>
            <person name="Ishizaki K."/>
            <person name="Yamaoka S."/>
            <person name="Nishihama R."/>
            <person name="Nakamura Y."/>
            <person name="Berger F."/>
            <person name="Adam C."/>
            <person name="Aki S.S."/>
            <person name="Althoff F."/>
            <person name="Araki T."/>
            <person name="Arteaga-Vazquez M.A."/>
            <person name="Balasubrmanian S."/>
            <person name="Barry K."/>
            <person name="Bauer D."/>
            <person name="Boehm C.R."/>
            <person name="Briginshaw L."/>
            <person name="Caballero-Perez J."/>
            <person name="Catarino B."/>
            <person name="Chen F."/>
            <person name="Chiyoda S."/>
            <person name="Chovatia M."/>
            <person name="Davies K.M."/>
            <person name="Delmans M."/>
            <person name="Demura T."/>
            <person name="Dierschke T."/>
            <person name="Dolan L."/>
            <person name="Dorantes-Acosta A.E."/>
            <person name="Eklund D.M."/>
            <person name="Florent S.N."/>
            <person name="Flores-Sandoval E."/>
            <person name="Fujiyama A."/>
            <person name="Fukuzawa H."/>
            <person name="Galik B."/>
            <person name="Grimanelli D."/>
            <person name="Grimwood J."/>
            <person name="Grossniklaus U."/>
            <person name="Hamada T."/>
            <person name="Haseloff J."/>
            <person name="Hetherington A.J."/>
            <person name="Higo A."/>
            <person name="Hirakawa Y."/>
            <person name="Hundley H.N."/>
            <person name="Ikeda Y."/>
            <person name="Inoue K."/>
            <person name="Inoue S.I."/>
            <person name="Ishida S."/>
            <person name="Jia Q."/>
            <person name="Kakita M."/>
            <person name="Kanazawa T."/>
            <person name="Kawai Y."/>
            <person name="Kawashima T."/>
            <person name="Kennedy M."/>
            <person name="Kinose K."/>
            <person name="Kinoshita T."/>
            <person name="Kohara Y."/>
            <person name="Koide E."/>
            <person name="Komatsu K."/>
            <person name="Kopischke S."/>
            <person name="Kubo M."/>
            <person name="Kyozuka J."/>
            <person name="Lagercrantz U."/>
            <person name="Lin S.S."/>
            <person name="Lindquist E."/>
            <person name="Lipzen A.M."/>
            <person name="Lu C.W."/>
            <person name="De Luna E."/>
            <person name="Martienssen R.A."/>
            <person name="Minamino N."/>
            <person name="Mizutani M."/>
            <person name="Mizutani M."/>
            <person name="Mochizuki N."/>
            <person name="Monte I."/>
            <person name="Mosher R."/>
            <person name="Nagasaki H."/>
            <person name="Nakagami H."/>
            <person name="Naramoto S."/>
            <person name="Nishitani K."/>
            <person name="Ohtani M."/>
            <person name="Okamoto T."/>
            <person name="Okumura M."/>
            <person name="Phillips J."/>
            <person name="Pollak B."/>
            <person name="Reinders A."/>
            <person name="Rovekamp M."/>
            <person name="Sano R."/>
            <person name="Sawa S."/>
            <person name="Schmid M.W."/>
            <person name="Shirakawa M."/>
            <person name="Solano R."/>
            <person name="Spunde A."/>
            <person name="Suetsugu N."/>
            <person name="Sugano S."/>
            <person name="Sugiyama A."/>
            <person name="Sun R."/>
            <person name="Suzuki Y."/>
            <person name="Takenaka M."/>
            <person name="Takezawa D."/>
            <person name="Tomogane H."/>
            <person name="Tsuzuki M."/>
            <person name="Ueda T."/>
            <person name="Umeda M."/>
            <person name="Ward J.M."/>
            <person name="Watanabe Y."/>
            <person name="Yazaki K."/>
            <person name="Yokoyama R."/>
            <person name="Yoshitake Y."/>
            <person name="Yotsui I."/>
            <person name="Zachgo S."/>
            <person name="Schmutz J."/>
        </authorList>
    </citation>
    <scope>NUCLEOTIDE SEQUENCE [LARGE SCALE GENOMIC DNA]</scope>
    <source>
        <strain evidence="5">Tak-1</strain>
    </source>
</reference>
<evidence type="ECO:0000256" key="1">
    <source>
        <dbReference type="SAM" id="MobiDB-lite"/>
    </source>
</evidence>
<evidence type="ECO:0000313" key="4">
    <source>
        <dbReference type="EMBL" id="PTQ33446.1"/>
    </source>
</evidence>
<sequence length="123" mass="12480">MMMAIRPSVLVVLLLLGVLSTKRVGAQISAPAPAFPPPAAVLPPPPALLTPPALPSPPKPSAPLPAPRLAPKPSPKRAPRPPPPAKGPATSQGLNSVSNTASTMYALTSSSLVLFSAFLFLVA</sequence>
<feature type="compositionally biased region" description="Pro residues" evidence="1">
    <location>
        <begin position="46"/>
        <end position="73"/>
    </location>
</feature>